<name>A0ABR8SF78_9BURK</name>
<dbReference type="Pfam" id="PF00015">
    <property type="entry name" value="MCPsignal"/>
    <property type="match status" value="1"/>
</dbReference>
<organism evidence="5 6">
    <name type="scientific">Comamonas avium</name>
    <dbReference type="NCBI Taxonomy" id="2762231"/>
    <lineage>
        <taxon>Bacteria</taxon>
        <taxon>Pseudomonadati</taxon>
        <taxon>Pseudomonadota</taxon>
        <taxon>Betaproteobacteria</taxon>
        <taxon>Burkholderiales</taxon>
        <taxon>Comamonadaceae</taxon>
        <taxon>Comamonas</taxon>
    </lineage>
</organism>
<reference evidence="5 6" key="1">
    <citation type="submission" date="2020-08" db="EMBL/GenBank/DDBJ databases">
        <title>A Genomic Blueprint of the Chicken Gut Microbiome.</title>
        <authorList>
            <person name="Gilroy R."/>
            <person name="Ravi A."/>
            <person name="Getino M."/>
            <person name="Pursley I."/>
            <person name="Horton D.L."/>
            <person name="Alikhan N.-F."/>
            <person name="Baker D."/>
            <person name="Gharbi K."/>
            <person name="Hall N."/>
            <person name="Watson M."/>
            <person name="Adriaenssens E.M."/>
            <person name="Foster-Nyarko E."/>
            <person name="Jarju S."/>
            <person name="Secka A."/>
            <person name="Antonio M."/>
            <person name="Oren A."/>
            <person name="Chaudhuri R."/>
            <person name="La Ragione R.M."/>
            <person name="Hildebrand F."/>
            <person name="Pallen M.J."/>
        </authorList>
    </citation>
    <scope>NUCLEOTIDE SEQUENCE [LARGE SCALE GENOMIC DNA]</scope>
    <source>
        <strain evidence="5 6">Sa2CVA6</strain>
    </source>
</reference>
<dbReference type="Proteomes" id="UP000634919">
    <property type="component" value="Unassembled WGS sequence"/>
</dbReference>
<dbReference type="InterPro" id="IPR004089">
    <property type="entry name" value="MCPsignal_dom"/>
</dbReference>
<dbReference type="SMART" id="SM00283">
    <property type="entry name" value="MA"/>
    <property type="match status" value="1"/>
</dbReference>
<evidence type="ECO:0000259" key="4">
    <source>
        <dbReference type="PROSITE" id="PS50111"/>
    </source>
</evidence>
<feature type="transmembrane region" description="Helical" evidence="3">
    <location>
        <begin position="84"/>
        <end position="105"/>
    </location>
</feature>
<keyword evidence="3" id="KW-0472">Membrane</keyword>
<sequence length="487" mass="52438">MNSFAIQKDSSSFSYSSKKTNTQEALTDVSRQADRLMLILISIYALLAIPIGWHYSSVDIALIAGPSLIGLAAVVFFTSSGTALARYVLPILLCAAVVLHIQVSLGTLEFHFGVFVTLALVMVYRQWRVILACAAFFAIHHILFDRLQAWGYGIYCTTEADFAKIVLHAAFVIVQTAVEILIVKKMSESYLQGIELQSLVDAIHDGDKFNLNIHHQSVQTPLAQDLKEFILKLNAIVRTVSHSATQVQTASQEIEAGSSDLSLRTETACSALEETANAAGRVLATVEQARALASEADTMTRNATQAAQKGQHVVNELAQSMASISQQSEQISDIVSVVDSLAFQTNLLALNAAVEAARAGEQGRGFAVVAEEVRRLALRSAESAKQIRQLIETSEQSIGVGAAQSKEALSAMHLLQQASGNVTDHMREIVSSTHAQNAAMADISQAINQLEHAMSQNSALAEESSAAAASLHDQTVHMAHSVQAFKI</sequence>
<dbReference type="CDD" id="cd11386">
    <property type="entry name" value="MCP_signal"/>
    <property type="match status" value="1"/>
</dbReference>
<evidence type="ECO:0000313" key="5">
    <source>
        <dbReference type="EMBL" id="MBD7962085.1"/>
    </source>
</evidence>
<feature type="transmembrane region" description="Helical" evidence="3">
    <location>
        <begin position="165"/>
        <end position="183"/>
    </location>
</feature>
<dbReference type="PROSITE" id="PS50111">
    <property type="entry name" value="CHEMOTAXIS_TRANSDUC_2"/>
    <property type="match status" value="1"/>
</dbReference>
<dbReference type="PANTHER" id="PTHR43531">
    <property type="entry name" value="PROTEIN ICFG"/>
    <property type="match status" value="1"/>
</dbReference>
<comment type="caution">
    <text evidence="5">The sequence shown here is derived from an EMBL/GenBank/DDBJ whole genome shotgun (WGS) entry which is preliminary data.</text>
</comment>
<evidence type="ECO:0000256" key="1">
    <source>
        <dbReference type="ARBA" id="ARBA00029447"/>
    </source>
</evidence>
<evidence type="ECO:0000256" key="3">
    <source>
        <dbReference type="SAM" id="Phobius"/>
    </source>
</evidence>
<dbReference type="Gene3D" id="1.10.287.950">
    <property type="entry name" value="Methyl-accepting chemotaxis protein"/>
    <property type="match status" value="1"/>
</dbReference>
<feature type="transmembrane region" description="Helical" evidence="3">
    <location>
        <begin position="60"/>
        <end position="77"/>
    </location>
</feature>
<feature type="domain" description="Methyl-accepting transducer" evidence="4">
    <location>
        <begin position="243"/>
        <end position="472"/>
    </location>
</feature>
<dbReference type="EMBL" id="JACSQK010000009">
    <property type="protein sequence ID" value="MBD7962085.1"/>
    <property type="molecule type" value="Genomic_DNA"/>
</dbReference>
<feature type="transmembrane region" description="Helical" evidence="3">
    <location>
        <begin position="36"/>
        <end position="54"/>
    </location>
</feature>
<protein>
    <submittedName>
        <fullName evidence="5">Chemotaxis protein</fullName>
    </submittedName>
</protein>
<dbReference type="PANTHER" id="PTHR43531:SF5">
    <property type="entry name" value="METHYL-ACCEPTING CHEMOTAXIS PROTEIN III"/>
    <property type="match status" value="1"/>
</dbReference>
<gene>
    <name evidence="5" type="ORF">H9646_16565</name>
</gene>
<keyword evidence="3" id="KW-1133">Transmembrane helix</keyword>
<comment type="similarity">
    <text evidence="1">Belongs to the methyl-accepting chemotaxis (MCP) protein family.</text>
</comment>
<accession>A0ABR8SF78</accession>
<dbReference type="RefSeq" id="WP_191724500.1">
    <property type="nucleotide sequence ID" value="NZ_JACSQK010000009.1"/>
</dbReference>
<evidence type="ECO:0000313" key="6">
    <source>
        <dbReference type="Proteomes" id="UP000634919"/>
    </source>
</evidence>
<keyword evidence="3" id="KW-0812">Transmembrane</keyword>
<proteinExistence type="inferred from homology"/>
<dbReference type="SUPFAM" id="SSF58104">
    <property type="entry name" value="Methyl-accepting chemotaxis protein (MCP) signaling domain"/>
    <property type="match status" value="1"/>
</dbReference>
<dbReference type="InterPro" id="IPR051310">
    <property type="entry name" value="MCP_chemotaxis"/>
</dbReference>
<feature type="transmembrane region" description="Helical" evidence="3">
    <location>
        <begin position="125"/>
        <end position="144"/>
    </location>
</feature>
<keyword evidence="2" id="KW-0807">Transducer</keyword>
<evidence type="ECO:0000256" key="2">
    <source>
        <dbReference type="PROSITE-ProRule" id="PRU00284"/>
    </source>
</evidence>
<keyword evidence="6" id="KW-1185">Reference proteome</keyword>